<dbReference type="EMBL" id="CP139781">
    <property type="protein sequence ID" value="WRQ89276.1"/>
    <property type="molecule type" value="Genomic_DNA"/>
</dbReference>
<protein>
    <recommendedName>
        <fullName evidence="2">Basal-body rod modification protein FlgD</fullName>
    </recommendedName>
</protein>
<keyword evidence="3" id="KW-1005">Bacterial flagellum biogenesis</keyword>
<keyword evidence="8" id="KW-1185">Reference proteome</keyword>
<gene>
    <name evidence="7" type="ORF">K1X11_007640</name>
</gene>
<evidence type="ECO:0000256" key="5">
    <source>
        <dbReference type="SAM" id="MobiDB-lite"/>
    </source>
</evidence>
<dbReference type="RefSeq" id="WP_221030032.1">
    <property type="nucleotide sequence ID" value="NZ_CP139781.1"/>
</dbReference>
<evidence type="ECO:0000256" key="3">
    <source>
        <dbReference type="ARBA" id="ARBA00022795"/>
    </source>
</evidence>
<evidence type="ECO:0000313" key="7">
    <source>
        <dbReference type="EMBL" id="WRQ89276.1"/>
    </source>
</evidence>
<keyword evidence="7" id="KW-0966">Cell projection</keyword>
<accession>A0ABZ1CC79</accession>
<reference evidence="7 8" key="1">
    <citation type="submission" date="2021-08" db="EMBL/GenBank/DDBJ databases">
        <authorList>
            <person name="Zhang D."/>
            <person name="Zhang A."/>
            <person name="Wang L."/>
        </authorList>
    </citation>
    <scope>NUCLEOTIDE SEQUENCE [LARGE SCALE GENOMIC DNA]</scope>
    <source>
        <strain evidence="7 8">WL0086</strain>
    </source>
</reference>
<feature type="region of interest" description="Disordered" evidence="5">
    <location>
        <begin position="1"/>
        <end position="24"/>
    </location>
</feature>
<dbReference type="Pfam" id="PF03963">
    <property type="entry name" value="FlgD"/>
    <property type="match status" value="1"/>
</dbReference>
<evidence type="ECO:0000256" key="2">
    <source>
        <dbReference type="ARBA" id="ARBA00016013"/>
    </source>
</evidence>
<evidence type="ECO:0000313" key="8">
    <source>
        <dbReference type="Proteomes" id="UP000738431"/>
    </source>
</evidence>
<reference evidence="7 8" key="2">
    <citation type="submission" date="2023-12" db="EMBL/GenBank/DDBJ databases">
        <title>Description of an unclassified Opitutus bacterium of Verrucomicrobiota.</title>
        <authorList>
            <person name="Zhang D.-F."/>
        </authorList>
    </citation>
    <scope>NUCLEOTIDE SEQUENCE [LARGE SCALE GENOMIC DNA]</scope>
    <source>
        <strain evidence="7 8">WL0086</strain>
    </source>
</reference>
<evidence type="ECO:0000259" key="6">
    <source>
        <dbReference type="Pfam" id="PF13861"/>
    </source>
</evidence>
<comment type="similarity">
    <text evidence="1">Belongs to the FlgD family.</text>
</comment>
<dbReference type="InterPro" id="IPR025963">
    <property type="entry name" value="FLgD_Tudor"/>
</dbReference>
<feature type="domain" description="FlgD Tudor-like" evidence="6">
    <location>
        <begin position="85"/>
        <end position="137"/>
    </location>
</feature>
<sequence>MPSVNSTTYMPAASMGPADNAATTRVPKQALGQEDFLKLLTVQMTKQDPMKPMEDTAFIAQMAQFSSLEQMNSLTNDFARLRLDQQMTTASNLIGREVTVDDGEAFTTGIVEAVDNSSVDGVTVVINGQSYDLSTVTRIAPPSVTDPDTF</sequence>
<evidence type="ECO:0000256" key="1">
    <source>
        <dbReference type="ARBA" id="ARBA00010577"/>
    </source>
</evidence>
<dbReference type="Proteomes" id="UP000738431">
    <property type="component" value="Chromosome"/>
</dbReference>
<keyword evidence="7" id="KW-0969">Cilium</keyword>
<evidence type="ECO:0000256" key="4">
    <source>
        <dbReference type="ARBA" id="ARBA00024746"/>
    </source>
</evidence>
<dbReference type="InterPro" id="IPR005648">
    <property type="entry name" value="FlgD"/>
</dbReference>
<comment type="function">
    <text evidence="4">Required for flagellar hook formation. May act as a scaffolding protein.</text>
</comment>
<proteinExistence type="inferred from homology"/>
<keyword evidence="7" id="KW-0282">Flagellum</keyword>
<name>A0ABZ1CC79_9BACT</name>
<dbReference type="Pfam" id="PF13861">
    <property type="entry name" value="FLgD_tudor"/>
    <property type="match status" value="1"/>
</dbReference>
<organism evidence="7 8">
    <name type="scientific">Actomonas aquatica</name>
    <dbReference type="NCBI Taxonomy" id="2866162"/>
    <lineage>
        <taxon>Bacteria</taxon>
        <taxon>Pseudomonadati</taxon>
        <taxon>Verrucomicrobiota</taxon>
        <taxon>Opitutia</taxon>
        <taxon>Opitutales</taxon>
        <taxon>Opitutaceae</taxon>
        <taxon>Actomonas</taxon>
    </lineage>
</organism>